<evidence type="ECO:0000256" key="2">
    <source>
        <dbReference type="ARBA" id="ARBA00022448"/>
    </source>
</evidence>
<dbReference type="Gene3D" id="2.170.130.10">
    <property type="entry name" value="TonB-dependent receptor, plug domain"/>
    <property type="match status" value="1"/>
</dbReference>
<evidence type="ECO:0000256" key="5">
    <source>
        <dbReference type="ARBA" id="ARBA00023136"/>
    </source>
</evidence>
<dbReference type="GO" id="GO:0009279">
    <property type="term" value="C:cell outer membrane"/>
    <property type="evidence" value="ECO:0007669"/>
    <property type="project" value="UniProtKB-SubCell"/>
</dbReference>
<evidence type="ECO:0000256" key="3">
    <source>
        <dbReference type="ARBA" id="ARBA00022692"/>
    </source>
</evidence>
<keyword evidence="4" id="KW-0732">Signal</keyword>
<dbReference type="PANTHER" id="PTHR30069:SF29">
    <property type="entry name" value="HEMOGLOBIN AND HEMOGLOBIN-HAPTOGLOBIN-BINDING PROTEIN 1-RELATED"/>
    <property type="match status" value="1"/>
</dbReference>
<accession>A0A382Z6J8</accession>
<dbReference type="InterPro" id="IPR036942">
    <property type="entry name" value="Beta-barrel_TonB_sf"/>
</dbReference>
<dbReference type="InterPro" id="IPR039426">
    <property type="entry name" value="TonB-dep_rcpt-like"/>
</dbReference>
<name>A0A382Z6J8_9ZZZZ</name>
<dbReference type="SUPFAM" id="SSF56935">
    <property type="entry name" value="Porins"/>
    <property type="match status" value="1"/>
</dbReference>
<keyword evidence="6" id="KW-0998">Cell outer membrane</keyword>
<evidence type="ECO:0000256" key="6">
    <source>
        <dbReference type="ARBA" id="ARBA00023237"/>
    </source>
</evidence>
<proteinExistence type="predicted"/>
<dbReference type="EMBL" id="UINC01181436">
    <property type="protein sequence ID" value="SVD91134.1"/>
    <property type="molecule type" value="Genomic_DNA"/>
</dbReference>
<dbReference type="InterPro" id="IPR037066">
    <property type="entry name" value="Plug_dom_sf"/>
</dbReference>
<dbReference type="AlphaFoldDB" id="A0A382Z6J8"/>
<evidence type="ECO:0000256" key="4">
    <source>
        <dbReference type="ARBA" id="ARBA00022729"/>
    </source>
</evidence>
<organism evidence="8">
    <name type="scientific">marine metagenome</name>
    <dbReference type="NCBI Taxonomy" id="408172"/>
    <lineage>
        <taxon>unclassified sequences</taxon>
        <taxon>metagenomes</taxon>
        <taxon>ecological metagenomes</taxon>
    </lineage>
</organism>
<feature type="domain" description="TonB-dependent receptor plug" evidence="7">
    <location>
        <begin position="1"/>
        <end position="76"/>
    </location>
</feature>
<evidence type="ECO:0000313" key="8">
    <source>
        <dbReference type="EMBL" id="SVD91134.1"/>
    </source>
</evidence>
<dbReference type="GO" id="GO:0015344">
    <property type="term" value="F:siderophore uptake transmembrane transporter activity"/>
    <property type="evidence" value="ECO:0007669"/>
    <property type="project" value="TreeGrafter"/>
</dbReference>
<keyword evidence="3" id="KW-0812">Transmembrane</keyword>
<evidence type="ECO:0000259" key="7">
    <source>
        <dbReference type="Pfam" id="PF07715"/>
    </source>
</evidence>
<dbReference type="PANTHER" id="PTHR30069">
    <property type="entry name" value="TONB-DEPENDENT OUTER MEMBRANE RECEPTOR"/>
    <property type="match status" value="1"/>
</dbReference>
<feature type="non-terminal residue" evidence="8">
    <location>
        <position position="259"/>
    </location>
</feature>
<dbReference type="PROSITE" id="PS52016">
    <property type="entry name" value="TONB_DEPENDENT_REC_3"/>
    <property type="match status" value="1"/>
</dbReference>
<dbReference type="Gene3D" id="2.40.170.20">
    <property type="entry name" value="TonB-dependent receptor, beta-barrel domain"/>
    <property type="match status" value="1"/>
</dbReference>
<reference evidence="8" key="1">
    <citation type="submission" date="2018-05" db="EMBL/GenBank/DDBJ databases">
        <authorList>
            <person name="Lanie J.A."/>
            <person name="Ng W.-L."/>
            <person name="Kazmierczak K.M."/>
            <person name="Andrzejewski T.M."/>
            <person name="Davidsen T.M."/>
            <person name="Wayne K.J."/>
            <person name="Tettelin H."/>
            <person name="Glass J.I."/>
            <person name="Rusch D."/>
            <person name="Podicherti R."/>
            <person name="Tsui H.-C.T."/>
            <person name="Winkler M.E."/>
        </authorList>
    </citation>
    <scope>NUCLEOTIDE SEQUENCE</scope>
</reference>
<comment type="subcellular location">
    <subcellularLocation>
        <location evidence="1">Cell outer membrane</location>
        <topology evidence="1">Multi-pass membrane protein</topology>
    </subcellularLocation>
</comment>
<feature type="non-terminal residue" evidence="8">
    <location>
        <position position="1"/>
    </location>
</feature>
<gene>
    <name evidence="8" type="ORF">METZ01_LOCUS443988</name>
</gene>
<dbReference type="InterPro" id="IPR012910">
    <property type="entry name" value="Plug_dom"/>
</dbReference>
<dbReference type="Pfam" id="PF07715">
    <property type="entry name" value="Plug"/>
    <property type="match status" value="1"/>
</dbReference>
<dbReference type="GO" id="GO:0044718">
    <property type="term" value="P:siderophore transmembrane transport"/>
    <property type="evidence" value="ECO:0007669"/>
    <property type="project" value="TreeGrafter"/>
</dbReference>
<protein>
    <recommendedName>
        <fullName evidence="7">TonB-dependent receptor plug domain-containing protein</fullName>
    </recommendedName>
</protein>
<evidence type="ECO:0000256" key="1">
    <source>
        <dbReference type="ARBA" id="ARBA00004571"/>
    </source>
</evidence>
<keyword evidence="5" id="KW-0472">Membrane</keyword>
<keyword evidence="2" id="KW-0813">Transport</keyword>
<sequence length="259" mass="27718">GVAVSRQGPAGALAQIRVRGAEANQAMVLIDGIKANDPSLTDTFDFAGLTAFDVERVEVVRGPQSALWGSDSIAGVINVITRRAEKGPTAEAFLEGGSFETINAGGRFATQTNGYQFTGSLSYLDSEGSNIARTGGENDGYENITATVRAGYTNDSIINLEFVGRHSDSTTQFDTIDSQCNSITFVCTGTGLPADADLETDNSQTFMRFGGDLSLYDGHWKNAAWLVVSNTDHHRHAKGVKTGSDEGERYGVHYQSTWD</sequence>